<dbReference type="Proteomes" id="UP000006327">
    <property type="component" value="Unassembled WGS sequence"/>
</dbReference>
<protein>
    <recommendedName>
        <fullName evidence="3">LRAT domain-containing protein</fullName>
    </recommendedName>
</protein>
<evidence type="ECO:0000313" key="1">
    <source>
        <dbReference type="EMBL" id="GAC19466.1"/>
    </source>
</evidence>
<accession>K6Y685</accession>
<evidence type="ECO:0000313" key="2">
    <source>
        <dbReference type="Proteomes" id="UP000006327"/>
    </source>
</evidence>
<dbReference type="OrthoDB" id="9812095at2"/>
<dbReference type="AlphaFoldDB" id="K6Y685"/>
<comment type="caution">
    <text evidence="1">The sequence shown here is derived from an EMBL/GenBank/DDBJ whole genome shotgun (WGS) entry which is preliminary data.</text>
</comment>
<gene>
    <name evidence="1" type="ORF">GARC_2500</name>
</gene>
<name>K6Y685_9ALTE</name>
<keyword evidence="2" id="KW-1185">Reference proteome</keyword>
<evidence type="ECO:0008006" key="3">
    <source>
        <dbReference type="Google" id="ProtNLM"/>
    </source>
</evidence>
<reference evidence="1 2" key="1">
    <citation type="journal article" date="2017" name="Antonie Van Leeuwenhoek">
        <title>Rhizobium rhizosphaerae sp. nov., a novel species isolated from rice rhizosphere.</title>
        <authorList>
            <person name="Zhao J.J."/>
            <person name="Zhang J."/>
            <person name="Zhang R.J."/>
            <person name="Zhang C.W."/>
            <person name="Yin H.Q."/>
            <person name="Zhang X.X."/>
        </authorList>
    </citation>
    <scope>NUCLEOTIDE SEQUENCE [LARGE SCALE GENOMIC DNA]</scope>
    <source>
        <strain evidence="1 2">BSs20135</strain>
    </source>
</reference>
<sequence length="172" mass="19033">MPAPLLWLGASAIAILAGAKYSNDKQLKESVSSLPGSLDTKILPVNGAIVTCGVYGLFEHTGIWVDGNILELKGNGLIRGISPNRFLKERSGDYIYIACDSNNVPLIQSDAAERAISRLFSYSEYDLIKNNCHKFVWHCISGEDIPLTRFSALNQKIAERFATTIHWHPAHY</sequence>
<organism evidence="1 2">
    <name type="scientific">Paraglaciecola arctica BSs20135</name>
    <dbReference type="NCBI Taxonomy" id="493475"/>
    <lineage>
        <taxon>Bacteria</taxon>
        <taxon>Pseudomonadati</taxon>
        <taxon>Pseudomonadota</taxon>
        <taxon>Gammaproteobacteria</taxon>
        <taxon>Alteromonadales</taxon>
        <taxon>Alteromonadaceae</taxon>
        <taxon>Paraglaciecola</taxon>
    </lineage>
</organism>
<dbReference type="eggNOG" id="ENOG5032SIP">
    <property type="taxonomic scope" value="Bacteria"/>
</dbReference>
<dbReference type="STRING" id="493475.GARC_2500"/>
<dbReference type="EMBL" id="BAEO01000031">
    <property type="protein sequence ID" value="GAC19466.1"/>
    <property type="molecule type" value="Genomic_DNA"/>
</dbReference>
<dbReference type="Gene3D" id="3.90.1720.10">
    <property type="entry name" value="endopeptidase domain like (from Nostoc punctiforme)"/>
    <property type="match status" value="1"/>
</dbReference>
<proteinExistence type="predicted"/>
<dbReference type="RefSeq" id="WP_007620322.1">
    <property type="nucleotide sequence ID" value="NZ_BAEO01000031.1"/>
</dbReference>